<protein>
    <submittedName>
        <fullName evidence="1">Uncharacterized protein</fullName>
    </submittedName>
</protein>
<sequence length="189" mass="21000">MAVETDHGPVIVYPSSAAVPRQAVDWAYDYDSQCNVSTNPCNVRTTDVMTAVYGFSSVMSKVLGRLNKDDVVFKRRIAAVEIESHRERVLSSAHVVVPDLRKEWKQATAHFVEITQWRPPGNASRGKRRQATNAMSRAKWAGQEAAAAGAGTGICIGRDSTVEIFWHMDGDCYFAQFQAMWTSKSTDRV</sequence>
<evidence type="ECO:0000313" key="1">
    <source>
        <dbReference type="EMBL" id="EUC41925.1"/>
    </source>
</evidence>
<evidence type="ECO:0000313" key="2">
    <source>
        <dbReference type="Proteomes" id="UP000054032"/>
    </source>
</evidence>
<dbReference type="HOGENOM" id="CLU_1434226_0_0_1"/>
<organism evidence="1 2">
    <name type="scientific">Bipolaris oryzae ATCC 44560</name>
    <dbReference type="NCBI Taxonomy" id="930090"/>
    <lineage>
        <taxon>Eukaryota</taxon>
        <taxon>Fungi</taxon>
        <taxon>Dikarya</taxon>
        <taxon>Ascomycota</taxon>
        <taxon>Pezizomycotina</taxon>
        <taxon>Dothideomycetes</taxon>
        <taxon>Pleosporomycetidae</taxon>
        <taxon>Pleosporales</taxon>
        <taxon>Pleosporineae</taxon>
        <taxon>Pleosporaceae</taxon>
        <taxon>Bipolaris</taxon>
    </lineage>
</organism>
<dbReference type="EMBL" id="KI964080">
    <property type="protein sequence ID" value="EUC41925.1"/>
    <property type="molecule type" value="Genomic_DNA"/>
</dbReference>
<gene>
    <name evidence="1" type="ORF">COCMIDRAFT_29374</name>
</gene>
<name>W6YWI9_COCMI</name>
<dbReference type="Proteomes" id="UP000054032">
    <property type="component" value="Unassembled WGS sequence"/>
</dbReference>
<dbReference type="GeneID" id="19121493"/>
<dbReference type="KEGG" id="bor:COCMIDRAFT_29374"/>
<dbReference type="AlphaFoldDB" id="W6YWI9"/>
<dbReference type="OrthoDB" id="10415171at2759"/>
<proteinExistence type="predicted"/>
<dbReference type="RefSeq" id="XP_007691549.1">
    <property type="nucleotide sequence ID" value="XM_007693359.1"/>
</dbReference>
<accession>W6YWI9</accession>
<keyword evidence="2" id="KW-1185">Reference proteome</keyword>
<reference evidence="1 2" key="1">
    <citation type="journal article" date="2013" name="PLoS Genet.">
        <title>Comparative genome structure, secondary metabolite, and effector coding capacity across Cochliobolus pathogens.</title>
        <authorList>
            <person name="Condon B.J."/>
            <person name="Leng Y."/>
            <person name="Wu D."/>
            <person name="Bushley K.E."/>
            <person name="Ohm R.A."/>
            <person name="Otillar R."/>
            <person name="Martin J."/>
            <person name="Schackwitz W."/>
            <person name="Grimwood J."/>
            <person name="MohdZainudin N."/>
            <person name="Xue C."/>
            <person name="Wang R."/>
            <person name="Manning V.A."/>
            <person name="Dhillon B."/>
            <person name="Tu Z.J."/>
            <person name="Steffenson B.J."/>
            <person name="Salamov A."/>
            <person name="Sun H."/>
            <person name="Lowry S."/>
            <person name="LaButti K."/>
            <person name="Han J."/>
            <person name="Copeland A."/>
            <person name="Lindquist E."/>
            <person name="Barry K."/>
            <person name="Schmutz J."/>
            <person name="Baker S.E."/>
            <person name="Ciuffetti L.M."/>
            <person name="Grigoriev I.V."/>
            <person name="Zhong S."/>
            <person name="Turgeon B.G."/>
        </authorList>
    </citation>
    <scope>NUCLEOTIDE SEQUENCE [LARGE SCALE GENOMIC DNA]</scope>
    <source>
        <strain evidence="1 2">ATCC 44560</strain>
    </source>
</reference>